<organism evidence="3 4">
    <name type="scientific">Laceyella tengchongensis</name>
    <dbReference type="NCBI Taxonomy" id="574699"/>
    <lineage>
        <taxon>Bacteria</taxon>
        <taxon>Bacillati</taxon>
        <taxon>Bacillota</taxon>
        <taxon>Bacilli</taxon>
        <taxon>Bacillales</taxon>
        <taxon>Thermoactinomycetaceae</taxon>
        <taxon>Laceyella</taxon>
    </lineage>
</organism>
<keyword evidence="1" id="KW-0732">Signal</keyword>
<dbReference type="InterPro" id="IPR000871">
    <property type="entry name" value="Beta-lactam_class-A"/>
</dbReference>
<dbReference type="GO" id="GO:0008800">
    <property type="term" value="F:beta-lactamase activity"/>
    <property type="evidence" value="ECO:0007669"/>
    <property type="project" value="InterPro"/>
</dbReference>
<dbReference type="PANTHER" id="PTHR35333:SF3">
    <property type="entry name" value="BETA-LACTAMASE-TYPE TRANSPEPTIDASE FOLD CONTAINING PROTEIN"/>
    <property type="match status" value="1"/>
</dbReference>
<keyword evidence="4" id="KW-1185">Reference proteome</keyword>
<dbReference type="Proteomes" id="UP001157946">
    <property type="component" value="Unassembled WGS sequence"/>
</dbReference>
<evidence type="ECO:0000259" key="2">
    <source>
        <dbReference type="Pfam" id="PF13354"/>
    </source>
</evidence>
<keyword evidence="3" id="KW-0645">Protease</keyword>
<dbReference type="GO" id="GO:0046677">
    <property type="term" value="P:response to antibiotic"/>
    <property type="evidence" value="ECO:0007669"/>
    <property type="project" value="InterPro"/>
</dbReference>
<protein>
    <submittedName>
        <fullName evidence="3">D-alanyl-D-alanine carboxypeptidase</fullName>
    </submittedName>
</protein>
<keyword evidence="3" id="KW-0378">Hydrolase</keyword>
<feature type="domain" description="Beta-lactamase class A catalytic" evidence="2">
    <location>
        <begin position="57"/>
        <end position="179"/>
    </location>
</feature>
<dbReference type="GO" id="GO:0004180">
    <property type="term" value="F:carboxypeptidase activity"/>
    <property type="evidence" value="ECO:0007669"/>
    <property type="project" value="UniProtKB-KW"/>
</dbReference>
<dbReference type="GO" id="GO:0030655">
    <property type="term" value="P:beta-lactam antibiotic catabolic process"/>
    <property type="evidence" value="ECO:0007669"/>
    <property type="project" value="InterPro"/>
</dbReference>
<name>A0AA45WNY2_9BACL</name>
<evidence type="ECO:0000313" key="4">
    <source>
        <dbReference type="Proteomes" id="UP001157946"/>
    </source>
</evidence>
<comment type="caution">
    <text evidence="3">The sequence shown here is derived from an EMBL/GenBank/DDBJ whole genome shotgun (WGS) entry which is preliminary data.</text>
</comment>
<feature type="chain" id="PRO_5041403401" evidence="1">
    <location>
        <begin position="22"/>
        <end position="382"/>
    </location>
</feature>
<evidence type="ECO:0000256" key="1">
    <source>
        <dbReference type="SAM" id="SignalP"/>
    </source>
</evidence>
<dbReference type="InterPro" id="IPR012338">
    <property type="entry name" value="Beta-lactam/transpept-like"/>
</dbReference>
<dbReference type="InterPro" id="IPR045155">
    <property type="entry name" value="Beta-lactam_cat"/>
</dbReference>
<gene>
    <name evidence="3" type="ORF">SAMN06265361_103199</name>
</gene>
<dbReference type="Gene3D" id="3.40.710.10">
    <property type="entry name" value="DD-peptidase/beta-lactamase superfamily"/>
    <property type="match status" value="1"/>
</dbReference>
<proteinExistence type="predicted"/>
<keyword evidence="3" id="KW-0121">Carboxypeptidase</keyword>
<reference evidence="3" key="1">
    <citation type="submission" date="2017-05" db="EMBL/GenBank/DDBJ databases">
        <authorList>
            <person name="Varghese N."/>
            <person name="Submissions S."/>
        </authorList>
    </citation>
    <scope>NUCLEOTIDE SEQUENCE</scope>
    <source>
        <strain evidence="3">DSM 45262</strain>
    </source>
</reference>
<dbReference type="AlphaFoldDB" id="A0AA45WNY2"/>
<dbReference type="RefSeq" id="WP_284724232.1">
    <property type="nucleotide sequence ID" value="NZ_FXTU01000003.1"/>
</dbReference>
<dbReference type="PANTHER" id="PTHR35333">
    <property type="entry name" value="BETA-LACTAMASE"/>
    <property type="match status" value="1"/>
</dbReference>
<dbReference type="Pfam" id="PF13354">
    <property type="entry name" value="Beta-lactamase2"/>
    <property type="match status" value="1"/>
</dbReference>
<dbReference type="SUPFAM" id="SSF56601">
    <property type="entry name" value="beta-lactamase/transpeptidase-like"/>
    <property type="match status" value="1"/>
</dbReference>
<evidence type="ECO:0000313" key="3">
    <source>
        <dbReference type="EMBL" id="SMP18763.1"/>
    </source>
</evidence>
<accession>A0AA45WNY2</accession>
<feature type="signal peptide" evidence="1">
    <location>
        <begin position="1"/>
        <end position="21"/>
    </location>
</feature>
<sequence length="382" mass="43931">MLRKVWHLCLTASLLVTVAFANIAEAASPAIKEEDDGARQILQFIKKNPHKSSLVVSYNGKNVVKHRSSKLMPLASTVKIIVAVTYAKQAAKGKINPNERIPLTELDKYAIPDLDGGAQAQWLQHLKDNNLIINGTVSLEEVAKGMIGFSSNANTEYLMERLSIDQINQTFRELGLNKHQPIYPFYLSLLIPYEIWKTYFSDQSIQEAMPKIKKKMRSMSLQEHRRWAEKVFAQLMHDRDQRYIKEADIASWYDIELDRMFSDRFISSTTSEYVSVMKKLNNRSYYSKKTYKYLIPVMEQIMEIPGNNEWLSHAGLKGGSTLYILTQAFYATDKQGNKTALAIFFNNLTPEENSQLQAHLNEFDLRVMTDPQFRKELKTLKS</sequence>
<dbReference type="EMBL" id="FXTU01000003">
    <property type="protein sequence ID" value="SMP18763.1"/>
    <property type="molecule type" value="Genomic_DNA"/>
</dbReference>